<reference evidence="1 2" key="1">
    <citation type="submission" date="2024-01" db="EMBL/GenBank/DDBJ databases">
        <title>Comparative Genomics of Leclercia adecarboxylata Strains Isolated from Several Sources.</title>
        <authorList>
            <person name="Yescas-Zazueta V."/>
            <person name="Balbuena-Alonso M.G."/>
            <person name="Valencia D."/>
            <person name="Mendez-Pfeiffer P.A."/>
            <person name="Ballesteros-Monrreal M.G."/>
            <person name="Rocha-Gracia R.D.C."/>
            <person name="Barrios-Villa E."/>
        </authorList>
    </citation>
    <scope>NUCLEOTIDE SEQUENCE [LARGE SCALE GENOMIC DNA]</scope>
    <source>
        <strain evidence="1 2">33MEM</strain>
    </source>
</reference>
<dbReference type="Proteomes" id="UP001357437">
    <property type="component" value="Unassembled WGS sequence"/>
</dbReference>
<gene>
    <name evidence="1" type="ORF">VOF76_18475</name>
</gene>
<keyword evidence="2" id="KW-1185">Reference proteome</keyword>
<proteinExistence type="predicted"/>
<evidence type="ECO:0000313" key="2">
    <source>
        <dbReference type="Proteomes" id="UP001357437"/>
    </source>
</evidence>
<dbReference type="EMBL" id="JAYMCU010000039">
    <property type="protein sequence ID" value="MEC3938149.1"/>
    <property type="molecule type" value="Genomic_DNA"/>
</dbReference>
<organism evidence="1 2">
    <name type="scientific">Leclercia adecarboxylata</name>
    <dbReference type="NCBI Taxonomy" id="83655"/>
    <lineage>
        <taxon>Bacteria</taxon>
        <taxon>Pseudomonadati</taxon>
        <taxon>Pseudomonadota</taxon>
        <taxon>Gammaproteobacteria</taxon>
        <taxon>Enterobacterales</taxon>
        <taxon>Enterobacteriaceae</taxon>
        <taxon>Leclercia</taxon>
    </lineage>
</organism>
<comment type="caution">
    <text evidence="1">The sequence shown here is derived from an EMBL/GenBank/DDBJ whole genome shotgun (WGS) entry which is preliminary data.</text>
</comment>
<sequence>MKVHELIDQDYGLSKKMKPSNILCDFGDIRASFPSEYGGKKIEPVIKDSLK</sequence>
<protein>
    <submittedName>
        <fullName evidence="1">Uncharacterized protein</fullName>
    </submittedName>
</protein>
<dbReference type="GeneID" id="45722796"/>
<accession>A0ABU6I983</accession>
<dbReference type="RefSeq" id="WP_156107304.1">
    <property type="nucleotide sequence ID" value="NZ_CBCXZU010000014.1"/>
</dbReference>
<evidence type="ECO:0000313" key="1">
    <source>
        <dbReference type="EMBL" id="MEC3938149.1"/>
    </source>
</evidence>
<name>A0ABU6I983_9ENTR</name>